<keyword evidence="5 9" id="KW-0479">Metal-binding</keyword>
<dbReference type="GO" id="GO:0020037">
    <property type="term" value="F:heme binding"/>
    <property type="evidence" value="ECO:0007669"/>
    <property type="project" value="InterPro"/>
</dbReference>
<sequence>PQVTVFMLESLRWRPVTLGGFAHRVTKDIIWNNYLVPAGATVIGNHWAIANDPEAFPEPHRFNPQCWIDDAGRVHSDLRFFTFGFGRRVCPGQHVANRSVFITTALVLWAFRLSENPAAKIDTLAFSDTTTVHAAPFEVCFAKRIDENVVREL</sequence>
<dbReference type="AlphaFoldDB" id="A0A9P7DMP0"/>
<keyword evidence="6 10" id="KW-0560">Oxidoreductase</keyword>
<dbReference type="InterPro" id="IPR001128">
    <property type="entry name" value="Cyt_P450"/>
</dbReference>
<dbReference type="Gene3D" id="1.10.630.10">
    <property type="entry name" value="Cytochrome P450"/>
    <property type="match status" value="1"/>
</dbReference>
<evidence type="ECO:0000256" key="5">
    <source>
        <dbReference type="ARBA" id="ARBA00022723"/>
    </source>
</evidence>
<evidence type="ECO:0000256" key="7">
    <source>
        <dbReference type="ARBA" id="ARBA00023004"/>
    </source>
</evidence>
<dbReference type="GO" id="GO:0004497">
    <property type="term" value="F:monooxygenase activity"/>
    <property type="evidence" value="ECO:0007669"/>
    <property type="project" value="UniProtKB-KW"/>
</dbReference>
<dbReference type="EMBL" id="JABBWE010000013">
    <property type="protein sequence ID" value="KAG1798565.1"/>
    <property type="molecule type" value="Genomic_DNA"/>
</dbReference>
<feature type="non-terminal residue" evidence="11">
    <location>
        <position position="153"/>
    </location>
</feature>
<dbReference type="InterPro" id="IPR050364">
    <property type="entry name" value="Cytochrome_P450_fung"/>
</dbReference>
<name>A0A9P7DMP0_9AGAM</name>
<reference evidence="11" key="1">
    <citation type="journal article" date="2020" name="New Phytol.">
        <title>Comparative genomics reveals dynamic genome evolution in host specialist ectomycorrhizal fungi.</title>
        <authorList>
            <person name="Lofgren L.A."/>
            <person name="Nguyen N.H."/>
            <person name="Vilgalys R."/>
            <person name="Ruytinx J."/>
            <person name="Liao H.L."/>
            <person name="Branco S."/>
            <person name="Kuo A."/>
            <person name="LaButti K."/>
            <person name="Lipzen A."/>
            <person name="Andreopoulos W."/>
            <person name="Pangilinan J."/>
            <person name="Riley R."/>
            <person name="Hundley H."/>
            <person name="Na H."/>
            <person name="Barry K."/>
            <person name="Grigoriev I.V."/>
            <person name="Stajich J.E."/>
            <person name="Kennedy P.G."/>
        </authorList>
    </citation>
    <scope>NUCLEOTIDE SEQUENCE</scope>
    <source>
        <strain evidence="11">S12</strain>
    </source>
</reference>
<keyword evidence="4 9" id="KW-0349">Heme</keyword>
<dbReference type="InterPro" id="IPR017972">
    <property type="entry name" value="Cyt_P450_CS"/>
</dbReference>
<evidence type="ECO:0000313" key="12">
    <source>
        <dbReference type="Proteomes" id="UP000719766"/>
    </source>
</evidence>
<gene>
    <name evidence="11" type="ORF">HD556DRAFT_1204273</name>
</gene>
<dbReference type="RefSeq" id="XP_041163251.1">
    <property type="nucleotide sequence ID" value="XM_041296437.1"/>
</dbReference>
<dbReference type="GeneID" id="64590201"/>
<dbReference type="PRINTS" id="PR00463">
    <property type="entry name" value="EP450I"/>
</dbReference>
<evidence type="ECO:0000313" key="11">
    <source>
        <dbReference type="EMBL" id="KAG1798565.1"/>
    </source>
</evidence>
<organism evidence="11 12">
    <name type="scientific">Suillus plorans</name>
    <dbReference type="NCBI Taxonomy" id="116603"/>
    <lineage>
        <taxon>Eukaryota</taxon>
        <taxon>Fungi</taxon>
        <taxon>Dikarya</taxon>
        <taxon>Basidiomycota</taxon>
        <taxon>Agaricomycotina</taxon>
        <taxon>Agaricomycetes</taxon>
        <taxon>Agaricomycetidae</taxon>
        <taxon>Boletales</taxon>
        <taxon>Suillineae</taxon>
        <taxon>Suillaceae</taxon>
        <taxon>Suillus</taxon>
    </lineage>
</organism>
<dbReference type="PANTHER" id="PTHR46300:SF1">
    <property type="entry name" value="P450, PUTATIVE (EUROFUNG)-RELATED"/>
    <property type="match status" value="1"/>
</dbReference>
<comment type="pathway">
    <text evidence="2">Secondary metabolite biosynthesis.</text>
</comment>
<keyword evidence="12" id="KW-1185">Reference proteome</keyword>
<dbReference type="InterPro" id="IPR036396">
    <property type="entry name" value="Cyt_P450_sf"/>
</dbReference>
<proteinExistence type="inferred from homology"/>
<dbReference type="GO" id="GO:0005506">
    <property type="term" value="F:iron ion binding"/>
    <property type="evidence" value="ECO:0007669"/>
    <property type="project" value="InterPro"/>
</dbReference>
<comment type="cofactor">
    <cofactor evidence="1 9">
        <name>heme</name>
        <dbReference type="ChEBI" id="CHEBI:30413"/>
    </cofactor>
</comment>
<dbReference type="InterPro" id="IPR002401">
    <property type="entry name" value="Cyt_P450_E_grp-I"/>
</dbReference>
<dbReference type="PROSITE" id="PS00086">
    <property type="entry name" value="CYTOCHROME_P450"/>
    <property type="match status" value="1"/>
</dbReference>
<evidence type="ECO:0000256" key="10">
    <source>
        <dbReference type="RuleBase" id="RU000461"/>
    </source>
</evidence>
<dbReference type="SUPFAM" id="SSF48264">
    <property type="entry name" value="Cytochrome P450"/>
    <property type="match status" value="1"/>
</dbReference>
<evidence type="ECO:0000256" key="8">
    <source>
        <dbReference type="ARBA" id="ARBA00023033"/>
    </source>
</evidence>
<feature type="binding site" description="axial binding residue" evidence="9">
    <location>
        <position position="90"/>
    </location>
    <ligand>
        <name>heme</name>
        <dbReference type="ChEBI" id="CHEBI:30413"/>
    </ligand>
    <ligandPart>
        <name>Fe</name>
        <dbReference type="ChEBI" id="CHEBI:18248"/>
    </ligandPart>
</feature>
<protein>
    <submittedName>
        <fullName evidence="11">Cytochrome P450</fullName>
    </submittedName>
</protein>
<dbReference type="Proteomes" id="UP000719766">
    <property type="component" value="Unassembled WGS sequence"/>
</dbReference>
<keyword evidence="7 9" id="KW-0408">Iron</keyword>
<comment type="similarity">
    <text evidence="3 10">Belongs to the cytochrome P450 family.</text>
</comment>
<evidence type="ECO:0000256" key="3">
    <source>
        <dbReference type="ARBA" id="ARBA00010617"/>
    </source>
</evidence>
<evidence type="ECO:0000256" key="4">
    <source>
        <dbReference type="ARBA" id="ARBA00022617"/>
    </source>
</evidence>
<evidence type="ECO:0000256" key="1">
    <source>
        <dbReference type="ARBA" id="ARBA00001971"/>
    </source>
</evidence>
<dbReference type="PANTHER" id="PTHR46300">
    <property type="entry name" value="P450, PUTATIVE (EUROFUNG)-RELATED-RELATED"/>
    <property type="match status" value="1"/>
</dbReference>
<dbReference type="Pfam" id="PF00067">
    <property type="entry name" value="p450"/>
    <property type="match status" value="1"/>
</dbReference>
<evidence type="ECO:0000256" key="9">
    <source>
        <dbReference type="PIRSR" id="PIRSR602401-1"/>
    </source>
</evidence>
<evidence type="ECO:0000256" key="2">
    <source>
        <dbReference type="ARBA" id="ARBA00005179"/>
    </source>
</evidence>
<comment type="caution">
    <text evidence="11">The sequence shown here is derived from an EMBL/GenBank/DDBJ whole genome shotgun (WGS) entry which is preliminary data.</text>
</comment>
<accession>A0A9P7DMP0</accession>
<dbReference type="OrthoDB" id="2685000at2759"/>
<dbReference type="GO" id="GO:0016705">
    <property type="term" value="F:oxidoreductase activity, acting on paired donors, with incorporation or reduction of molecular oxygen"/>
    <property type="evidence" value="ECO:0007669"/>
    <property type="project" value="InterPro"/>
</dbReference>
<feature type="non-terminal residue" evidence="11">
    <location>
        <position position="1"/>
    </location>
</feature>
<evidence type="ECO:0000256" key="6">
    <source>
        <dbReference type="ARBA" id="ARBA00023002"/>
    </source>
</evidence>
<keyword evidence="8 10" id="KW-0503">Monooxygenase</keyword>